<evidence type="ECO:0000256" key="7">
    <source>
        <dbReference type="SAM" id="MobiDB-lite"/>
    </source>
</evidence>
<accession>T0PU70</accession>
<proteinExistence type="inferred from homology"/>
<evidence type="ECO:0000256" key="4">
    <source>
        <dbReference type="ARBA" id="ARBA00023175"/>
    </source>
</evidence>
<dbReference type="SUPFAM" id="SSF52540">
    <property type="entry name" value="P-loop containing nucleoside triphosphate hydrolases"/>
    <property type="match status" value="1"/>
</dbReference>
<keyword evidence="2 6" id="KW-0067">ATP-binding</keyword>
<evidence type="ECO:0000256" key="5">
    <source>
        <dbReference type="ARBA" id="ARBA00023203"/>
    </source>
</evidence>
<dbReference type="SMART" id="SM00242">
    <property type="entry name" value="MYSc"/>
    <property type="match status" value="1"/>
</dbReference>
<evidence type="ECO:0000256" key="6">
    <source>
        <dbReference type="PROSITE-ProRule" id="PRU00782"/>
    </source>
</evidence>
<keyword evidence="11" id="KW-1185">Reference proteome</keyword>
<dbReference type="GO" id="GO:0000146">
    <property type="term" value="F:microfilament motor activity"/>
    <property type="evidence" value="ECO:0007669"/>
    <property type="project" value="TreeGrafter"/>
</dbReference>
<keyword evidence="3 6" id="KW-0518">Myosin</keyword>
<dbReference type="GO" id="GO:0016020">
    <property type="term" value="C:membrane"/>
    <property type="evidence" value="ECO:0007669"/>
    <property type="project" value="TreeGrafter"/>
</dbReference>
<evidence type="ECO:0008006" key="12">
    <source>
        <dbReference type="Google" id="ProtNLM"/>
    </source>
</evidence>
<feature type="region of interest" description="Disordered" evidence="7">
    <location>
        <begin position="1183"/>
        <end position="1202"/>
    </location>
</feature>
<evidence type="ECO:0000313" key="10">
    <source>
        <dbReference type="EMBL" id="EQC25796.1"/>
    </source>
</evidence>
<dbReference type="InterPro" id="IPR001609">
    <property type="entry name" value="Myosin_head_motor_dom-like"/>
</dbReference>
<dbReference type="Gene3D" id="2.30.42.10">
    <property type="match status" value="1"/>
</dbReference>
<dbReference type="FunFam" id="1.10.10.820:FF:000001">
    <property type="entry name" value="Myosin heavy chain"/>
    <property type="match status" value="1"/>
</dbReference>
<name>T0PU70_SAPDV</name>
<dbReference type="GO" id="GO:0005737">
    <property type="term" value="C:cytoplasm"/>
    <property type="evidence" value="ECO:0007669"/>
    <property type="project" value="TreeGrafter"/>
</dbReference>
<dbReference type="InterPro" id="IPR000048">
    <property type="entry name" value="IQ_motif_EF-hand-BS"/>
</dbReference>
<dbReference type="PRINTS" id="PR00193">
    <property type="entry name" value="MYOSINHEAVY"/>
</dbReference>
<evidence type="ECO:0000256" key="2">
    <source>
        <dbReference type="ARBA" id="ARBA00022840"/>
    </source>
</evidence>
<dbReference type="OrthoDB" id="6108017at2759"/>
<dbReference type="VEuPathDB" id="FungiDB:SDRG_16344"/>
<dbReference type="Gene3D" id="1.20.5.4820">
    <property type="match status" value="1"/>
</dbReference>
<keyword evidence="5 6" id="KW-0009">Actin-binding</keyword>
<dbReference type="PROSITE" id="PS50106">
    <property type="entry name" value="PDZ"/>
    <property type="match status" value="1"/>
</dbReference>
<dbReference type="OMA" id="AMNPFRR"/>
<dbReference type="PROSITE" id="PS51456">
    <property type="entry name" value="MYOSIN_MOTOR"/>
    <property type="match status" value="1"/>
</dbReference>
<feature type="region of interest" description="Actin-binding" evidence="6">
    <location>
        <begin position="589"/>
        <end position="611"/>
    </location>
</feature>
<dbReference type="CDD" id="cd14901">
    <property type="entry name" value="MYSc_Myo40"/>
    <property type="match status" value="1"/>
</dbReference>
<dbReference type="InParanoid" id="T0PU70"/>
<evidence type="ECO:0000313" key="11">
    <source>
        <dbReference type="Proteomes" id="UP000030762"/>
    </source>
</evidence>
<dbReference type="CDD" id="cd00136">
    <property type="entry name" value="PDZ_canonical"/>
    <property type="match status" value="1"/>
</dbReference>
<dbReference type="InterPro" id="IPR001478">
    <property type="entry name" value="PDZ"/>
</dbReference>
<evidence type="ECO:0000256" key="1">
    <source>
        <dbReference type="ARBA" id="ARBA00022741"/>
    </source>
</evidence>
<dbReference type="GO" id="GO:0051015">
    <property type="term" value="F:actin filament binding"/>
    <property type="evidence" value="ECO:0007669"/>
    <property type="project" value="TreeGrafter"/>
</dbReference>
<dbReference type="Gene3D" id="1.10.10.820">
    <property type="match status" value="1"/>
</dbReference>
<dbReference type="GO" id="GO:0007015">
    <property type="term" value="P:actin filament organization"/>
    <property type="evidence" value="ECO:0007669"/>
    <property type="project" value="TreeGrafter"/>
</dbReference>
<comment type="similarity">
    <text evidence="6">Belongs to the TRAFAC class myosin-kinesin ATPase superfamily. Myosin family.</text>
</comment>
<dbReference type="SMART" id="SM00015">
    <property type="entry name" value="IQ"/>
    <property type="match status" value="2"/>
</dbReference>
<dbReference type="STRING" id="1156394.T0PU70"/>
<dbReference type="PANTHER" id="PTHR13140:SF845">
    <property type="entry name" value="MYOSIN-LIKE PROTEIN"/>
    <property type="match status" value="1"/>
</dbReference>
<evidence type="ECO:0000256" key="3">
    <source>
        <dbReference type="ARBA" id="ARBA00023123"/>
    </source>
</evidence>
<dbReference type="Proteomes" id="UP000030762">
    <property type="component" value="Unassembled WGS sequence"/>
</dbReference>
<dbReference type="SUPFAM" id="SSF50156">
    <property type="entry name" value="PDZ domain-like"/>
    <property type="match status" value="1"/>
</dbReference>
<dbReference type="Pfam" id="PF00063">
    <property type="entry name" value="Myosin_head"/>
    <property type="match status" value="1"/>
</dbReference>
<dbReference type="InterPro" id="IPR027417">
    <property type="entry name" value="P-loop_NTPase"/>
</dbReference>
<feature type="domain" description="Myosin motor" evidence="9">
    <location>
        <begin position="3"/>
        <end position="708"/>
    </location>
</feature>
<dbReference type="FunCoup" id="T0PU70">
    <property type="interactions" value="4"/>
</dbReference>
<dbReference type="eggNOG" id="KOG0160">
    <property type="taxonomic scope" value="Eukaryota"/>
</dbReference>
<dbReference type="InterPro" id="IPR036961">
    <property type="entry name" value="Kinesin_motor_dom_sf"/>
</dbReference>
<feature type="compositionally biased region" description="Low complexity" evidence="7">
    <location>
        <begin position="1186"/>
        <end position="1196"/>
    </location>
</feature>
<reference evidence="10 11" key="1">
    <citation type="submission" date="2012-04" db="EMBL/GenBank/DDBJ databases">
        <title>The Genome Sequence of Saprolegnia declina VS20.</title>
        <authorList>
            <consortium name="The Broad Institute Genome Sequencing Platform"/>
            <person name="Russ C."/>
            <person name="Nusbaum C."/>
            <person name="Tyler B."/>
            <person name="van West P."/>
            <person name="Dieguez-Uribeondo J."/>
            <person name="de Bruijn I."/>
            <person name="Tripathy S."/>
            <person name="Jiang R."/>
            <person name="Young S.K."/>
            <person name="Zeng Q."/>
            <person name="Gargeya S."/>
            <person name="Fitzgerald M."/>
            <person name="Haas B."/>
            <person name="Abouelleil A."/>
            <person name="Alvarado L."/>
            <person name="Arachchi H.M."/>
            <person name="Berlin A."/>
            <person name="Chapman S.B."/>
            <person name="Goldberg J."/>
            <person name="Griggs A."/>
            <person name="Gujja S."/>
            <person name="Hansen M."/>
            <person name="Howarth C."/>
            <person name="Imamovic A."/>
            <person name="Larimer J."/>
            <person name="McCowen C."/>
            <person name="Montmayeur A."/>
            <person name="Murphy C."/>
            <person name="Neiman D."/>
            <person name="Pearson M."/>
            <person name="Priest M."/>
            <person name="Roberts A."/>
            <person name="Saif S."/>
            <person name="Shea T."/>
            <person name="Sisk P."/>
            <person name="Sykes S."/>
            <person name="Wortman J."/>
            <person name="Nusbaum C."/>
            <person name="Birren B."/>
        </authorList>
    </citation>
    <scope>NUCLEOTIDE SEQUENCE [LARGE SCALE GENOMIC DNA]</scope>
    <source>
        <strain evidence="10 11">VS20</strain>
    </source>
</reference>
<dbReference type="EMBL" id="JH767255">
    <property type="protein sequence ID" value="EQC25796.1"/>
    <property type="molecule type" value="Genomic_DNA"/>
</dbReference>
<evidence type="ECO:0000259" key="9">
    <source>
        <dbReference type="PROSITE" id="PS51456"/>
    </source>
</evidence>
<dbReference type="Gene3D" id="3.40.850.10">
    <property type="entry name" value="Kinesin motor domain"/>
    <property type="match status" value="1"/>
</dbReference>
<dbReference type="PANTHER" id="PTHR13140">
    <property type="entry name" value="MYOSIN"/>
    <property type="match status" value="1"/>
</dbReference>
<feature type="binding site" evidence="6">
    <location>
        <begin position="105"/>
        <end position="112"/>
    </location>
    <ligand>
        <name>ATP</name>
        <dbReference type="ChEBI" id="CHEBI:30616"/>
    </ligand>
</feature>
<gene>
    <name evidence="10" type="ORF">SDRG_16344</name>
</gene>
<dbReference type="Pfam" id="PF00595">
    <property type="entry name" value="PDZ"/>
    <property type="match status" value="1"/>
</dbReference>
<dbReference type="RefSeq" id="XP_008620771.1">
    <property type="nucleotide sequence ID" value="XM_008622549.1"/>
</dbReference>
<dbReference type="AlphaFoldDB" id="T0PU70"/>
<keyword evidence="1 6" id="KW-0547">Nucleotide-binding</keyword>
<dbReference type="InterPro" id="IPR036034">
    <property type="entry name" value="PDZ_sf"/>
</dbReference>
<dbReference type="GO" id="GO:0016459">
    <property type="term" value="C:myosin complex"/>
    <property type="evidence" value="ECO:0007669"/>
    <property type="project" value="UniProtKB-KW"/>
</dbReference>
<evidence type="ECO:0000259" key="8">
    <source>
        <dbReference type="PROSITE" id="PS50106"/>
    </source>
</evidence>
<dbReference type="Gene3D" id="1.20.58.530">
    <property type="match status" value="1"/>
</dbReference>
<protein>
    <recommendedName>
        <fullName evidence="12">Myosin motor domain-containing protein</fullName>
    </recommendedName>
</protein>
<dbReference type="SMART" id="SM00228">
    <property type="entry name" value="PDZ"/>
    <property type="match status" value="2"/>
</dbReference>
<feature type="domain" description="PDZ" evidence="8">
    <location>
        <begin position="1090"/>
        <end position="1187"/>
    </location>
</feature>
<dbReference type="Gene3D" id="1.20.120.720">
    <property type="entry name" value="Myosin VI head, motor domain, U50 subdomain"/>
    <property type="match status" value="1"/>
</dbReference>
<keyword evidence="4 6" id="KW-0505">Motor protein</keyword>
<dbReference type="PROSITE" id="PS50096">
    <property type="entry name" value="IQ"/>
    <property type="match status" value="2"/>
</dbReference>
<dbReference type="GO" id="GO:0005524">
    <property type="term" value="F:ATP binding"/>
    <property type="evidence" value="ECO:0007669"/>
    <property type="project" value="UniProtKB-UniRule"/>
</dbReference>
<sequence length="1202" mass="132203">MTEDVADLTALVHLDEASILAALAARFRKKAIYTSTGSILVAINPFEALPALYSAGLKSAYIEHGDRVMAGEKREKLPPHVYAVADKAFRDVLRQAANQSILVSGESGAGKTETTKIIMNYLASVSSATTHSDNVVERENVRNRVLESNPILEAFGNARTNRNNNSSRFGKFIRLGFDRSGSLLGASISTYLLERVRLVSQSIGERNYHIFYELLRGASSDELHALGLTHVEDYKYLNSSQCYDRRDGVDDSEQFAKTRHAMTTIGMPADEQWSVLQVVAAILNLGNLEFVKTAGGGDTFGHSVNMDVLCGLLGISVERLQAGLCTRTIRAGGETITVHLEPSQALGAKDVVAKALYGQLFEWVVDRINESMAYEDTSRPVDHSHSFIGIVDIFGFEIFPTNSLEQLCINYANEKLQQLFSTYVFAMEQEEYASQGIPWTFVEYPNNDLVVMLFEAKRGLFRLLDEQCMLPRGGDGPFAKSLYDLLGKHPRFAASKLQQGSSQFSVLHYAGTVAYVTDGFCDKNKDHVHDEAIAMLSASTNAYVASLFESYQVLSMLPPSRLNNDGDDKPRRSSGIMGATVAMKFKQQLTDLLGVLNATSPHFVRCIKPNDVLQPSTMDAPRVAEQLQCSGVLEAVKISRLGYPVRFPHDAFQTEFRSLAPGQRSIHAMVNTLVAKFALPTDKPPFQIGSSKVFVVQAAFDVLQRERVRALHTSAVTLQAFARMILARTRYRRQQASGRTIQSAVRLWCFRRQRSAAAVVLQSCYRRHRAQRKLRQLRVAKAQAIVAAKAKADAAAKAAAAAEAARRHAAAAVEAERVAAQAKAIADDAYRALNSPVNSPARPLVRPFASPVHAPPPKAFYPEVIGDDDDASETDSEVAVSLVNKYEITWGSGMLGLYFGRDHDSGLPVVQRIHANLSGCNTISLVAVEDVLVSVGTKRIVAHASLHQTLAYMNEIAKPVTLVFQRRGHTPAHELEANEYEVLWGYNEPLNLHFKLHRQRHFPYVSTVLSPHMPNEPLMVCKGDLLSHVNEISTYMKSQKEINALLSEQPKPCVLRFRMPDDDAVTESRVSVASSSSSIASSGRRSSVIALNLHKQTPNEAAYNITWTDEDGPLGLVVTPLLNYYIEVIKVKDEGAAYAARQRGRVAAGDMLIAINQQDISSMGFQHAMHVLKSSPKPLVLTLQRSKSSSSTGRSSLPGQLA</sequence>
<organism evidence="10 11">
    <name type="scientific">Saprolegnia diclina (strain VS20)</name>
    <dbReference type="NCBI Taxonomy" id="1156394"/>
    <lineage>
        <taxon>Eukaryota</taxon>
        <taxon>Sar</taxon>
        <taxon>Stramenopiles</taxon>
        <taxon>Oomycota</taxon>
        <taxon>Saprolegniomycetes</taxon>
        <taxon>Saprolegniales</taxon>
        <taxon>Saprolegniaceae</taxon>
        <taxon>Saprolegnia</taxon>
    </lineage>
</organism>
<dbReference type="GeneID" id="19957071"/>